<protein>
    <recommendedName>
        <fullName evidence="6">Phosphofructokinase</fullName>
    </recommendedName>
</protein>
<keyword evidence="4 8" id="KW-0418">Kinase</keyword>
<accession>A0A1I4FZC4</accession>
<dbReference type="GO" id="GO:0008443">
    <property type="term" value="F:phosphofructokinase activity"/>
    <property type="evidence" value="ECO:0007669"/>
    <property type="project" value="TreeGrafter"/>
</dbReference>
<dbReference type="Proteomes" id="UP000198725">
    <property type="component" value="Unassembled WGS sequence"/>
</dbReference>
<dbReference type="RefSeq" id="WP_092705151.1">
    <property type="nucleotide sequence ID" value="NZ_FOSR01000020.1"/>
</dbReference>
<sequence length="310" mass="33003">MITVAGFNTAIDRLVSLDALAPGCVQRVGQVRAYPGGKGLHVAQTIAALREPVQLVGLTDAIHRNLIARRMSERGVLFHGVEMVDELRSCFAVRECDGRITELLDPGPLLDDRMQQQLLDTLGRCLENSDMLVLSGSLPRGFSDDTYAALARRIGSSGVPCLIDASGAALRHAMESGAWLLKPNRDEASELAGRPLTTAEDAATLARELHARGIARPVVTLGAQGAVGFDGGDAWHASLDIGRSENAVGSGDCLLAGLAVGFRQNMTMDDALRLGVACGAANAMHEETGYVRREQVDTLRGQVRVRRVTG</sequence>
<dbReference type="CDD" id="cd01164">
    <property type="entry name" value="FruK_PfkB_like"/>
    <property type="match status" value="1"/>
</dbReference>
<gene>
    <name evidence="8" type="ORF">SAMN05192579_12032</name>
</gene>
<dbReference type="InterPro" id="IPR011611">
    <property type="entry name" value="PfkB_dom"/>
</dbReference>
<keyword evidence="5" id="KW-0067">ATP-binding</keyword>
<dbReference type="NCBIfam" id="TIGR03168">
    <property type="entry name" value="1-PFK"/>
    <property type="match status" value="1"/>
</dbReference>
<dbReference type="InterPro" id="IPR017583">
    <property type="entry name" value="Tagatose/fructose_Pkinase"/>
</dbReference>
<dbReference type="EMBL" id="FOSR01000020">
    <property type="protein sequence ID" value="SFL22650.1"/>
    <property type="molecule type" value="Genomic_DNA"/>
</dbReference>
<keyword evidence="2 6" id="KW-0808">Transferase</keyword>
<dbReference type="PANTHER" id="PTHR46566:SF2">
    <property type="entry name" value="ATP-DEPENDENT 6-PHOSPHOFRUCTOKINASE ISOZYME 2"/>
    <property type="match status" value="1"/>
</dbReference>
<dbReference type="Gene3D" id="3.40.1190.20">
    <property type="match status" value="1"/>
</dbReference>
<evidence type="ECO:0000256" key="2">
    <source>
        <dbReference type="ARBA" id="ARBA00022679"/>
    </source>
</evidence>
<evidence type="ECO:0000256" key="6">
    <source>
        <dbReference type="PIRNR" id="PIRNR000535"/>
    </source>
</evidence>
<evidence type="ECO:0000256" key="1">
    <source>
        <dbReference type="ARBA" id="ARBA00010688"/>
    </source>
</evidence>
<reference evidence="9" key="1">
    <citation type="submission" date="2016-10" db="EMBL/GenBank/DDBJ databases">
        <authorList>
            <person name="Varghese N."/>
            <person name="Submissions S."/>
        </authorList>
    </citation>
    <scope>NUCLEOTIDE SEQUENCE [LARGE SCALE GENOMIC DNA]</scope>
    <source>
        <strain evidence="9">MO64</strain>
    </source>
</reference>
<proteinExistence type="inferred from homology"/>
<dbReference type="GO" id="GO:0005829">
    <property type="term" value="C:cytosol"/>
    <property type="evidence" value="ECO:0007669"/>
    <property type="project" value="TreeGrafter"/>
</dbReference>
<evidence type="ECO:0000259" key="7">
    <source>
        <dbReference type="Pfam" id="PF00294"/>
    </source>
</evidence>
<evidence type="ECO:0000313" key="8">
    <source>
        <dbReference type="EMBL" id="SFL22650.1"/>
    </source>
</evidence>
<dbReference type="PANTHER" id="PTHR46566">
    <property type="entry name" value="1-PHOSPHOFRUCTOKINASE-RELATED"/>
    <property type="match status" value="1"/>
</dbReference>
<dbReference type="GO" id="GO:0005524">
    <property type="term" value="F:ATP binding"/>
    <property type="evidence" value="ECO:0007669"/>
    <property type="project" value="UniProtKB-KW"/>
</dbReference>
<evidence type="ECO:0000313" key="9">
    <source>
        <dbReference type="Proteomes" id="UP000198725"/>
    </source>
</evidence>
<evidence type="ECO:0000256" key="3">
    <source>
        <dbReference type="ARBA" id="ARBA00022741"/>
    </source>
</evidence>
<dbReference type="AlphaFoldDB" id="A0A1I4FZC4"/>
<dbReference type="SUPFAM" id="SSF53613">
    <property type="entry name" value="Ribokinase-like"/>
    <property type="match status" value="1"/>
</dbReference>
<dbReference type="InterPro" id="IPR029056">
    <property type="entry name" value="Ribokinase-like"/>
</dbReference>
<name>A0A1I4FZC4_9GAMM</name>
<evidence type="ECO:0000256" key="5">
    <source>
        <dbReference type="ARBA" id="ARBA00022840"/>
    </source>
</evidence>
<feature type="domain" description="Carbohydrate kinase PfkB" evidence="7">
    <location>
        <begin position="17"/>
        <end position="289"/>
    </location>
</feature>
<dbReference type="Pfam" id="PF00294">
    <property type="entry name" value="PfkB"/>
    <property type="match status" value="1"/>
</dbReference>
<comment type="similarity">
    <text evidence="1 6">Belongs to the carbohydrate kinase PfkB family.</text>
</comment>
<organism evidence="8 9">
    <name type="scientific">Rhodanobacter glycinis</name>
    <dbReference type="NCBI Taxonomy" id="582702"/>
    <lineage>
        <taxon>Bacteria</taxon>
        <taxon>Pseudomonadati</taxon>
        <taxon>Pseudomonadota</taxon>
        <taxon>Gammaproteobacteria</taxon>
        <taxon>Lysobacterales</taxon>
        <taxon>Rhodanobacteraceae</taxon>
        <taxon>Rhodanobacter</taxon>
    </lineage>
</organism>
<keyword evidence="9" id="KW-1185">Reference proteome</keyword>
<keyword evidence="3" id="KW-0547">Nucleotide-binding</keyword>
<dbReference type="PIRSF" id="PIRSF000535">
    <property type="entry name" value="1PFK/6PFK/LacC"/>
    <property type="match status" value="1"/>
</dbReference>
<evidence type="ECO:0000256" key="4">
    <source>
        <dbReference type="ARBA" id="ARBA00022777"/>
    </source>
</evidence>